<feature type="transmembrane region" description="Helical" evidence="3">
    <location>
        <begin position="238"/>
        <end position="258"/>
    </location>
</feature>
<dbReference type="AlphaFoldDB" id="A0A436ZRQ8"/>
<keyword evidence="3" id="KW-0472">Membrane</keyword>
<reference evidence="4 5" key="1">
    <citation type="submission" date="2019-01" db="EMBL/GenBank/DDBJ databases">
        <title>Intercellular communication is required for trap formation in the nematode-trapping fungus Duddingtonia flagrans.</title>
        <authorList>
            <person name="Youssar L."/>
            <person name="Wernet V."/>
            <person name="Hensel N."/>
            <person name="Hildebrandt H.-G."/>
            <person name="Fischer R."/>
        </authorList>
    </citation>
    <scope>NUCLEOTIDE SEQUENCE [LARGE SCALE GENOMIC DNA]</scope>
    <source>
        <strain evidence="4 5">CBS H-5679</strain>
    </source>
</reference>
<feature type="compositionally biased region" description="Polar residues" evidence="2">
    <location>
        <begin position="23"/>
        <end position="32"/>
    </location>
</feature>
<feature type="transmembrane region" description="Helical" evidence="3">
    <location>
        <begin position="307"/>
        <end position="327"/>
    </location>
</feature>
<dbReference type="EMBL" id="SAEB01000012">
    <property type="protein sequence ID" value="RVD81492.1"/>
    <property type="molecule type" value="Genomic_DNA"/>
</dbReference>
<evidence type="ECO:0000256" key="3">
    <source>
        <dbReference type="SAM" id="Phobius"/>
    </source>
</evidence>
<dbReference type="OrthoDB" id="5373982at2759"/>
<organism evidence="4 5">
    <name type="scientific">Arthrobotrys flagrans</name>
    <name type="common">Nematode-trapping fungus</name>
    <name type="synonym">Trichothecium flagrans</name>
    <dbReference type="NCBI Taxonomy" id="97331"/>
    <lineage>
        <taxon>Eukaryota</taxon>
        <taxon>Fungi</taxon>
        <taxon>Dikarya</taxon>
        <taxon>Ascomycota</taxon>
        <taxon>Pezizomycotina</taxon>
        <taxon>Orbiliomycetes</taxon>
        <taxon>Orbiliales</taxon>
        <taxon>Orbiliaceae</taxon>
        <taxon>Arthrobotrys</taxon>
    </lineage>
</organism>
<comment type="caution">
    <text evidence="4">The sequence shown here is derived from an EMBL/GenBank/DDBJ whole genome shotgun (WGS) entry which is preliminary data.</text>
</comment>
<evidence type="ECO:0000313" key="5">
    <source>
        <dbReference type="Proteomes" id="UP000283090"/>
    </source>
</evidence>
<feature type="coiled-coil region" evidence="1">
    <location>
        <begin position="149"/>
        <end position="196"/>
    </location>
</feature>
<evidence type="ECO:0000256" key="2">
    <source>
        <dbReference type="SAM" id="MobiDB-lite"/>
    </source>
</evidence>
<keyword evidence="3" id="KW-1133">Transmembrane helix</keyword>
<protein>
    <submittedName>
        <fullName evidence="4">Uncharacterized protein</fullName>
    </submittedName>
</protein>
<keyword evidence="3" id="KW-0812">Transmembrane</keyword>
<sequence>MARRRASTPNPSQTSNSSHSTNLPSTATSSTNMECSALNEDASFCHKSLLRNDQRLCTDHRREYQGLYGRYKALHDEFDNIKLDVRFRGSPGSAQSNIWKKNISEKISKGEEAARLRSQVNRRFFSQNLGSKSGQNSQSQADLNHVREILKLECEVGILKRDLEAWNQKEQAFQEAKQAQEAMGIERARIAQLREDERRARISQDIRDYEIARETRYRISLSLNQLPEPPIVAALQDISSLFVLPFLFITIHFIYSFFSAGASEPGQAPEPGAVHEPGSSWLKYLLDSPVTIVIADYLSKIFWWGRIFFFVAWFLLALAISLMKAAVEEDREMVKNRIRNA</sequence>
<dbReference type="GeneID" id="93591667"/>
<proteinExistence type="predicted"/>
<evidence type="ECO:0000313" key="4">
    <source>
        <dbReference type="EMBL" id="RVD81492.1"/>
    </source>
</evidence>
<keyword evidence="1" id="KW-0175">Coiled coil</keyword>
<dbReference type="Proteomes" id="UP000283090">
    <property type="component" value="Unassembled WGS sequence"/>
</dbReference>
<name>A0A436ZRQ8_ARTFL</name>
<dbReference type="VEuPathDB" id="FungiDB:DFL_009356"/>
<gene>
    <name evidence="4" type="ORF">DFL_009356</name>
</gene>
<dbReference type="RefSeq" id="XP_067487036.1">
    <property type="nucleotide sequence ID" value="XM_067639226.1"/>
</dbReference>
<feature type="region of interest" description="Disordered" evidence="2">
    <location>
        <begin position="1"/>
        <end position="32"/>
    </location>
</feature>
<evidence type="ECO:0000256" key="1">
    <source>
        <dbReference type="SAM" id="Coils"/>
    </source>
</evidence>
<keyword evidence="5" id="KW-1185">Reference proteome</keyword>
<feature type="compositionally biased region" description="Low complexity" evidence="2">
    <location>
        <begin position="7"/>
        <end position="22"/>
    </location>
</feature>
<accession>A0A436ZRQ8</accession>